<proteinExistence type="predicted"/>
<sequence>MIAATFVFILTVTTMTSGYVTKNPAYFKNDETTAANAQQDDSSWFDDKTNAMEIRTKLCTQQPDSIWCRPSLEHSEEIDGHRATESPADTKTATGSSAIPMEIMDGDSSDASSRKIQRNAPKSLYKGVITSPPIVPKPSIGAILPKQTTESTLNVTKPIMDNRFDNLTAENIDLLRSSIRHSINKSLKKTLNSFITSIRATNTAGKFTDKKNPTIENSPNVENNEVNEDKEEIALWMILIFLQKSLEALSS</sequence>
<evidence type="ECO:0000256" key="2">
    <source>
        <dbReference type="SAM" id="SignalP"/>
    </source>
</evidence>
<keyword evidence="2" id="KW-0732">Signal</keyword>
<evidence type="ECO:0000313" key="4">
    <source>
        <dbReference type="Proteomes" id="UP000325440"/>
    </source>
</evidence>
<gene>
    <name evidence="3" type="ORF">CINCED_3A022918</name>
</gene>
<reference evidence="3 4" key="1">
    <citation type="submission" date="2019-08" db="EMBL/GenBank/DDBJ databases">
        <authorList>
            <person name="Alioto T."/>
            <person name="Alioto T."/>
            <person name="Gomez Garrido J."/>
        </authorList>
    </citation>
    <scope>NUCLEOTIDE SEQUENCE [LARGE SCALE GENOMIC DNA]</scope>
</reference>
<evidence type="ECO:0000256" key="1">
    <source>
        <dbReference type="SAM" id="MobiDB-lite"/>
    </source>
</evidence>
<accession>A0A5E4M021</accession>
<feature type="compositionally biased region" description="Polar residues" evidence="1">
    <location>
        <begin position="87"/>
        <end position="97"/>
    </location>
</feature>
<feature type="chain" id="PRO_5022787207" evidence="2">
    <location>
        <begin position="19"/>
        <end position="251"/>
    </location>
</feature>
<feature type="region of interest" description="Disordered" evidence="1">
    <location>
        <begin position="76"/>
        <end position="113"/>
    </location>
</feature>
<organism evidence="3 4">
    <name type="scientific">Cinara cedri</name>
    <dbReference type="NCBI Taxonomy" id="506608"/>
    <lineage>
        <taxon>Eukaryota</taxon>
        <taxon>Metazoa</taxon>
        <taxon>Ecdysozoa</taxon>
        <taxon>Arthropoda</taxon>
        <taxon>Hexapoda</taxon>
        <taxon>Insecta</taxon>
        <taxon>Pterygota</taxon>
        <taxon>Neoptera</taxon>
        <taxon>Paraneoptera</taxon>
        <taxon>Hemiptera</taxon>
        <taxon>Sternorrhyncha</taxon>
        <taxon>Aphidomorpha</taxon>
        <taxon>Aphidoidea</taxon>
        <taxon>Aphididae</taxon>
        <taxon>Lachninae</taxon>
        <taxon>Cinara</taxon>
    </lineage>
</organism>
<protein>
    <submittedName>
        <fullName evidence="3">Uncharacterized protein</fullName>
    </submittedName>
</protein>
<feature type="signal peptide" evidence="2">
    <location>
        <begin position="1"/>
        <end position="18"/>
    </location>
</feature>
<dbReference type="Proteomes" id="UP000325440">
    <property type="component" value="Unassembled WGS sequence"/>
</dbReference>
<dbReference type="AlphaFoldDB" id="A0A5E4M021"/>
<evidence type="ECO:0000313" key="3">
    <source>
        <dbReference type="EMBL" id="VVC24122.1"/>
    </source>
</evidence>
<dbReference type="EMBL" id="CABPRJ010000001">
    <property type="protein sequence ID" value="VVC24122.1"/>
    <property type="molecule type" value="Genomic_DNA"/>
</dbReference>
<name>A0A5E4M021_9HEMI</name>
<keyword evidence="4" id="KW-1185">Reference proteome</keyword>